<evidence type="ECO:0000256" key="3">
    <source>
        <dbReference type="ARBA" id="ARBA00022516"/>
    </source>
</evidence>
<feature type="domain" description="PLD phosphodiesterase" evidence="14">
    <location>
        <begin position="391"/>
        <end position="418"/>
    </location>
</feature>
<dbReference type="AlphaFoldDB" id="A0A1R4I5C3"/>
<keyword evidence="8" id="KW-0443">Lipid metabolism</keyword>
<keyword evidence="6" id="KW-0677">Repeat</keyword>
<dbReference type="PANTHER" id="PTHR21248:SF22">
    <property type="entry name" value="PHOSPHOLIPASE D"/>
    <property type="match status" value="1"/>
</dbReference>
<dbReference type="Gene3D" id="3.30.870.10">
    <property type="entry name" value="Endonuclease Chain A"/>
    <property type="match status" value="2"/>
</dbReference>
<evidence type="ECO:0000256" key="2">
    <source>
        <dbReference type="ARBA" id="ARBA00022475"/>
    </source>
</evidence>
<dbReference type="GO" id="GO:0032049">
    <property type="term" value="P:cardiolipin biosynthetic process"/>
    <property type="evidence" value="ECO:0007669"/>
    <property type="project" value="UniProtKB-UniRule"/>
</dbReference>
<comment type="subcellular location">
    <subcellularLocation>
        <location evidence="1">Cell membrane</location>
        <topology evidence="1">Multi-pass membrane protein</topology>
    </subcellularLocation>
</comment>
<evidence type="ECO:0000256" key="5">
    <source>
        <dbReference type="ARBA" id="ARBA00022692"/>
    </source>
</evidence>
<evidence type="ECO:0000256" key="10">
    <source>
        <dbReference type="ARBA" id="ARBA00023209"/>
    </source>
</evidence>
<keyword evidence="3" id="KW-0444">Lipid biosynthesis</keyword>
<dbReference type="Proteomes" id="UP000196331">
    <property type="component" value="Unassembled WGS sequence"/>
</dbReference>
<dbReference type="InterPro" id="IPR001736">
    <property type="entry name" value="PLipase_D/transphosphatidylase"/>
</dbReference>
<dbReference type="EMBL" id="FUKM01000057">
    <property type="protein sequence ID" value="SJN14824.1"/>
    <property type="molecule type" value="Genomic_DNA"/>
</dbReference>
<evidence type="ECO:0000313" key="15">
    <source>
        <dbReference type="EMBL" id="SJN14824.1"/>
    </source>
</evidence>
<evidence type="ECO:0000256" key="11">
    <source>
        <dbReference type="ARBA" id="ARBA00023264"/>
    </source>
</evidence>
<evidence type="ECO:0000256" key="6">
    <source>
        <dbReference type="ARBA" id="ARBA00022737"/>
    </source>
</evidence>
<dbReference type="GO" id="GO:0005886">
    <property type="term" value="C:plasma membrane"/>
    <property type="evidence" value="ECO:0007669"/>
    <property type="project" value="UniProtKB-SubCell"/>
</dbReference>
<dbReference type="CDD" id="cd09158">
    <property type="entry name" value="PLDc_EcCLS_like_2"/>
    <property type="match status" value="1"/>
</dbReference>
<name>A0A1R4I5C3_9GAMM</name>
<proteinExistence type="predicted"/>
<evidence type="ECO:0000256" key="8">
    <source>
        <dbReference type="ARBA" id="ARBA00023098"/>
    </source>
</evidence>
<keyword evidence="4 15" id="KW-0808">Transferase</keyword>
<dbReference type="CDD" id="cd09152">
    <property type="entry name" value="PLDc_EcCLS_like_1"/>
    <property type="match status" value="1"/>
</dbReference>
<comment type="caution">
    <text evidence="15">The sequence shown here is derived from an EMBL/GenBank/DDBJ whole genome shotgun (WGS) entry which is preliminary data.</text>
</comment>
<evidence type="ECO:0000256" key="12">
    <source>
        <dbReference type="NCBIfam" id="TIGR04265"/>
    </source>
</evidence>
<evidence type="ECO:0000256" key="7">
    <source>
        <dbReference type="ARBA" id="ARBA00022989"/>
    </source>
</evidence>
<feature type="domain" description="PLD phosphodiesterase" evidence="14">
    <location>
        <begin position="214"/>
        <end position="241"/>
    </location>
</feature>
<evidence type="ECO:0000256" key="1">
    <source>
        <dbReference type="ARBA" id="ARBA00004651"/>
    </source>
</evidence>
<keyword evidence="5 13" id="KW-0812">Transmembrane</keyword>
<evidence type="ECO:0000313" key="16">
    <source>
        <dbReference type="Proteomes" id="UP000196331"/>
    </source>
</evidence>
<sequence>MSDFSLWFAVHMLAYAALVIRVLTVEGKEPASRAAWILILSFLPGLGIIAYLLLGEPWISHRSRRKAIGTVTRLVKAYNVGKTSALENVPDRFRPAFRACEHLAHSGVTDHNTATLTADSNAAINAMVEDFDAAKESIHISFYIWLTDNNGLKIAEAVKRAAERGVTCRIIVDGIGSRALTRSEHWAAMKAAGVQLCVSLKVSFGLDALLGSRADLRNHRKIVVVDNRLTYCGSQNCADPEFRVKAKYAPWVDIMLRFEGPVVMQSQLLFAANWLIESNEHLDVQWQASSTEAVANGSAAIAFGTGPLSPKGAMSDVFSSLLHCAQHEVVISNPYFVPDASLLSALIGCARRGVQTTLILPQRNDSFVVGAISKAYYAQLVAAGVKIFEFRGGLLHAKTLVVDEAVALVGSANMDRRSLELNFENNILLHSPDIAKSIRERQNAWLSDANEVAPDKVIHRSLLRRIGDNVATIFSPVM</sequence>
<dbReference type="OrthoDB" id="9762009at2"/>
<keyword evidence="7 13" id="KW-1133">Transmembrane helix</keyword>
<dbReference type="EC" id="2.7.8.-" evidence="12"/>
<feature type="transmembrane region" description="Helical" evidence="13">
    <location>
        <begin position="6"/>
        <end position="23"/>
    </location>
</feature>
<dbReference type="SMART" id="SM00155">
    <property type="entry name" value="PLDc"/>
    <property type="match status" value="2"/>
</dbReference>
<dbReference type="PANTHER" id="PTHR21248">
    <property type="entry name" value="CARDIOLIPIN SYNTHASE"/>
    <property type="match status" value="1"/>
</dbReference>
<dbReference type="RefSeq" id="WP_087111229.1">
    <property type="nucleotide sequence ID" value="NZ_FUKM01000057.1"/>
</dbReference>
<keyword evidence="10" id="KW-0594">Phospholipid biosynthesis</keyword>
<feature type="transmembrane region" description="Helical" evidence="13">
    <location>
        <begin position="35"/>
        <end position="54"/>
    </location>
</feature>
<keyword evidence="2" id="KW-1003">Cell membrane</keyword>
<evidence type="ECO:0000256" key="13">
    <source>
        <dbReference type="SAM" id="Phobius"/>
    </source>
</evidence>
<dbReference type="InterPro" id="IPR027379">
    <property type="entry name" value="CLS_N"/>
</dbReference>
<dbReference type="Pfam" id="PF13396">
    <property type="entry name" value="PLDc_N"/>
    <property type="match status" value="1"/>
</dbReference>
<dbReference type="Pfam" id="PF13091">
    <property type="entry name" value="PLDc_2"/>
    <property type="match status" value="2"/>
</dbReference>
<keyword evidence="11" id="KW-1208">Phospholipid metabolism</keyword>
<reference evidence="15 16" key="1">
    <citation type="submission" date="2017-02" db="EMBL/GenBank/DDBJ databases">
        <authorList>
            <person name="Dridi B."/>
        </authorList>
    </citation>
    <scope>NUCLEOTIDE SEQUENCE [LARGE SCALE GENOMIC DNA]</scope>
    <source>
        <strain evidence="15 16">JB380</strain>
    </source>
</reference>
<organism evidence="15 16">
    <name type="scientific">Halomonas citrativorans</name>
    <dbReference type="NCBI Taxonomy" id="2742612"/>
    <lineage>
        <taxon>Bacteria</taxon>
        <taxon>Pseudomonadati</taxon>
        <taxon>Pseudomonadota</taxon>
        <taxon>Gammaproteobacteria</taxon>
        <taxon>Oceanospirillales</taxon>
        <taxon>Halomonadaceae</taxon>
        <taxon>Halomonas</taxon>
    </lineage>
</organism>
<dbReference type="GO" id="GO:0008808">
    <property type="term" value="F:cardiolipin synthase activity"/>
    <property type="evidence" value="ECO:0007669"/>
    <property type="project" value="UniProtKB-UniRule"/>
</dbReference>
<accession>A0A1R4I5C3</accession>
<keyword evidence="9 13" id="KW-0472">Membrane</keyword>
<dbReference type="InterPro" id="IPR025202">
    <property type="entry name" value="PLD-like_dom"/>
</dbReference>
<protein>
    <recommendedName>
        <fullName evidence="12">Cardiolipin synthase</fullName>
        <ecNumber evidence="12">2.7.8.-</ecNumber>
    </recommendedName>
</protein>
<dbReference type="PROSITE" id="PS50035">
    <property type="entry name" value="PLD"/>
    <property type="match status" value="2"/>
</dbReference>
<evidence type="ECO:0000256" key="9">
    <source>
        <dbReference type="ARBA" id="ARBA00023136"/>
    </source>
</evidence>
<dbReference type="SUPFAM" id="SSF56024">
    <property type="entry name" value="Phospholipase D/nuclease"/>
    <property type="match status" value="2"/>
</dbReference>
<evidence type="ECO:0000259" key="14">
    <source>
        <dbReference type="PROSITE" id="PS50035"/>
    </source>
</evidence>
<gene>
    <name evidence="15" type="ORF">CZ787_17075</name>
</gene>
<dbReference type="NCBIfam" id="TIGR04265">
    <property type="entry name" value="bac_cardiolipin"/>
    <property type="match status" value="1"/>
</dbReference>
<dbReference type="InterPro" id="IPR022924">
    <property type="entry name" value="Cardiolipin_synthase"/>
</dbReference>
<evidence type="ECO:0000256" key="4">
    <source>
        <dbReference type="ARBA" id="ARBA00022679"/>
    </source>
</evidence>